<dbReference type="SUPFAM" id="SSF53474">
    <property type="entry name" value="alpha/beta-Hydrolases"/>
    <property type="match status" value="1"/>
</dbReference>
<organism evidence="1 2">
    <name type="scientific">Shimia abyssi</name>
    <dbReference type="NCBI Taxonomy" id="1662395"/>
    <lineage>
        <taxon>Bacteria</taxon>
        <taxon>Pseudomonadati</taxon>
        <taxon>Pseudomonadota</taxon>
        <taxon>Alphaproteobacteria</taxon>
        <taxon>Rhodobacterales</taxon>
        <taxon>Roseobacteraceae</taxon>
    </lineage>
</organism>
<dbReference type="AlphaFoldDB" id="A0A2P8FBS4"/>
<dbReference type="Gene3D" id="3.40.50.1820">
    <property type="entry name" value="alpha/beta hydrolase"/>
    <property type="match status" value="1"/>
</dbReference>
<keyword evidence="2" id="KW-1185">Reference proteome</keyword>
<dbReference type="EMBL" id="PYGJ01000007">
    <property type="protein sequence ID" value="PSL19144.1"/>
    <property type="molecule type" value="Genomic_DNA"/>
</dbReference>
<dbReference type="RefSeq" id="WP_165798888.1">
    <property type="nucleotide sequence ID" value="NZ_PYGJ01000007.1"/>
</dbReference>
<protein>
    <recommendedName>
        <fullName evidence="3">Phosphoadenosine phosphosulfate reductase</fullName>
    </recommendedName>
</protein>
<evidence type="ECO:0008006" key="3">
    <source>
        <dbReference type="Google" id="ProtNLM"/>
    </source>
</evidence>
<accession>A0A2P8FBS4</accession>
<sequence length="306" mass="35528">MKDHAEAQTQTEWQANLQKIGAAEGFYEALGKEHTALYVERGDTLIVTFENLDHVYERAEDRMPWGYDFVTSRGWSMLGMMAHNWSWYRDTDVHDFFDRLRDEGFFDRFQNVIFYGASMGAYASAVFSSAAPGATVICISPQATLDREVASWETRYRKAWRRNFHDRYGYAPDMVASAQAVHVFYDPRAPLDAMHAALFHGDNVQKYRCRFMGHRIASLWLQIGVLKPVIEGCVAGTLTPHEFYTLLRRRRENPRYQKEMLATLEKMRRPKMLARYCRAVLARRGGPNFRKALRAAEARIAKYQNK</sequence>
<evidence type="ECO:0000313" key="2">
    <source>
        <dbReference type="Proteomes" id="UP000240418"/>
    </source>
</evidence>
<dbReference type="Proteomes" id="UP000240418">
    <property type="component" value="Unassembled WGS sequence"/>
</dbReference>
<dbReference type="InterPro" id="IPR029058">
    <property type="entry name" value="AB_hydrolase_fold"/>
</dbReference>
<evidence type="ECO:0000313" key="1">
    <source>
        <dbReference type="EMBL" id="PSL19144.1"/>
    </source>
</evidence>
<reference evidence="1 2" key="1">
    <citation type="submission" date="2018-03" db="EMBL/GenBank/DDBJ databases">
        <title>Genomic Encyclopedia of Archaeal and Bacterial Type Strains, Phase II (KMG-II): from individual species to whole genera.</title>
        <authorList>
            <person name="Goeker M."/>
        </authorList>
    </citation>
    <scope>NUCLEOTIDE SEQUENCE [LARGE SCALE GENOMIC DNA]</scope>
    <source>
        <strain evidence="1 2">DSM 100673</strain>
    </source>
</reference>
<gene>
    <name evidence="1" type="ORF">CLV88_10787</name>
</gene>
<proteinExistence type="predicted"/>
<comment type="caution">
    <text evidence="1">The sequence shown here is derived from an EMBL/GenBank/DDBJ whole genome shotgun (WGS) entry which is preliminary data.</text>
</comment>
<name>A0A2P8FBS4_9RHOB</name>